<feature type="domain" description="FAD-dependent urate hydroxylase HpyO/Asp monooxygenase CreE-like FAD/NAD(P)-binding" evidence="2">
    <location>
        <begin position="26"/>
        <end position="210"/>
    </location>
</feature>
<organism evidence="3 4">
    <name type="scientific">Paeniglutamicibacter kerguelensis</name>
    <dbReference type="NCBI Taxonomy" id="254788"/>
    <lineage>
        <taxon>Bacteria</taxon>
        <taxon>Bacillati</taxon>
        <taxon>Actinomycetota</taxon>
        <taxon>Actinomycetes</taxon>
        <taxon>Micrococcales</taxon>
        <taxon>Micrococcaceae</taxon>
        <taxon>Paeniglutamicibacter</taxon>
    </lineage>
</organism>
<evidence type="ECO:0000256" key="1">
    <source>
        <dbReference type="SAM" id="MobiDB-lite"/>
    </source>
</evidence>
<dbReference type="InterPro" id="IPR038732">
    <property type="entry name" value="HpyO/CreE_NAD-binding"/>
</dbReference>
<accession>A0ABS4XG41</accession>
<sequence>MSLPPRPTHGPAGRSSTDSPASSLLIVGGGPRAAMLLERVAANHRELGVDSLHIDVVDPFPPGAGRIWRGDQSPLLKLNSMAMDVSMFTDGSVTCAGPAVPGPSLWEWVCQMRAGTCPGIDTASFTPGSSLGEEIASLGADSFPTRKLHSHYLAWFLARAVAVLPDGVQVAFHQDTVVDILPGAPGGRHRIALASGAALEADQVVLAQGHTDALPDAVSRRFAGFAADNPRRLKYVPPAYTNDVDFSGLLPGTDVLVSGMGLAFVDLFVLLMQGRGGSFSPQPDGSLTYEPSGREPRLLVGSRRGVPYLSKIRGGLRGEAGKGLRFLTAQAVDKLRQRHGLLDFRTHLWPLVAKDAAYGYYRELLTASPERANVSWTEFADRFAPLDWYSPEREALVDLAIPDPRDRLDFEALDRPLAARDFDTPEQIQSAVRESVATDLALRDGGENSETLGLFLGLLGCYMELGRLVSLDDLHESSRRDISGWWHGFFSYVDSGPPASRLRELLALERAGLIRFLGPRTKFDIDPDGCSFVARGAVDGHVARAQAFVEARLPASTLETTTNPLLRALFARGLITQESSGTGKLLVNDEYRAVGGQGAVCPWLYAVGAGVSGWSAGAFSRPHSNAAPFRDTDALARLVLTSIPESVTRPEPMFMSETALAACIDSVHRYVG</sequence>
<dbReference type="PANTHER" id="PTHR40254:SF1">
    <property type="entry name" value="BLR0577 PROTEIN"/>
    <property type="match status" value="1"/>
</dbReference>
<protein>
    <submittedName>
        <fullName evidence="3">NAD(P)/FAD-binding protein YdhS</fullName>
    </submittedName>
</protein>
<evidence type="ECO:0000259" key="2">
    <source>
        <dbReference type="Pfam" id="PF13454"/>
    </source>
</evidence>
<reference evidence="3 4" key="1">
    <citation type="submission" date="2021-03" db="EMBL/GenBank/DDBJ databases">
        <title>Sequencing the genomes of 1000 actinobacteria strains.</title>
        <authorList>
            <person name="Klenk H.-P."/>
        </authorList>
    </citation>
    <scope>NUCLEOTIDE SEQUENCE [LARGE SCALE GENOMIC DNA]</scope>
    <source>
        <strain evidence="3 4">DSM 15797</strain>
    </source>
</reference>
<proteinExistence type="predicted"/>
<dbReference type="PANTHER" id="PTHR40254">
    <property type="entry name" value="BLR0577 PROTEIN"/>
    <property type="match status" value="1"/>
</dbReference>
<feature type="region of interest" description="Disordered" evidence="1">
    <location>
        <begin position="1"/>
        <end position="23"/>
    </location>
</feature>
<dbReference type="InterPro" id="IPR052189">
    <property type="entry name" value="L-asp_N-monooxygenase_NS-form"/>
</dbReference>
<name>A0ABS4XG41_9MICC</name>
<dbReference type="EMBL" id="JAGIOF010000001">
    <property type="protein sequence ID" value="MBP2387218.1"/>
    <property type="molecule type" value="Genomic_DNA"/>
</dbReference>
<evidence type="ECO:0000313" key="3">
    <source>
        <dbReference type="EMBL" id="MBP2387218.1"/>
    </source>
</evidence>
<keyword evidence="4" id="KW-1185">Reference proteome</keyword>
<gene>
    <name evidence="3" type="ORF">JOF47_002729</name>
</gene>
<evidence type="ECO:0000313" key="4">
    <source>
        <dbReference type="Proteomes" id="UP001296993"/>
    </source>
</evidence>
<comment type="caution">
    <text evidence="3">The sequence shown here is derived from an EMBL/GenBank/DDBJ whole genome shotgun (WGS) entry which is preliminary data.</text>
</comment>
<dbReference type="RefSeq" id="WP_209999386.1">
    <property type="nucleotide sequence ID" value="NZ_BAAAJY010000005.1"/>
</dbReference>
<dbReference type="Pfam" id="PF13454">
    <property type="entry name" value="NAD_binding_9"/>
    <property type="match status" value="1"/>
</dbReference>
<dbReference type="InterPro" id="IPR036188">
    <property type="entry name" value="FAD/NAD-bd_sf"/>
</dbReference>
<dbReference type="SUPFAM" id="SSF51905">
    <property type="entry name" value="FAD/NAD(P)-binding domain"/>
    <property type="match status" value="1"/>
</dbReference>
<dbReference type="Proteomes" id="UP001296993">
    <property type="component" value="Unassembled WGS sequence"/>
</dbReference>